<evidence type="ECO:0000259" key="2">
    <source>
        <dbReference type="Pfam" id="PF01965"/>
    </source>
</evidence>
<dbReference type="InterPro" id="IPR029062">
    <property type="entry name" value="Class_I_gatase-like"/>
</dbReference>
<dbReference type="PANTHER" id="PTHR48094">
    <property type="entry name" value="PROTEIN/NUCLEIC ACID DEGLYCASE DJ-1-RELATED"/>
    <property type="match status" value="1"/>
</dbReference>
<dbReference type="InterPro" id="IPR050325">
    <property type="entry name" value="Prot/Nucl_acid_deglycase"/>
</dbReference>
<accession>A0ABY9BLS2</accession>
<evidence type="ECO:0000256" key="1">
    <source>
        <dbReference type="SAM" id="MobiDB-lite"/>
    </source>
</evidence>
<proteinExistence type="predicted"/>
<reference evidence="3 4" key="1">
    <citation type="journal article" date="2023" name="Hortic Res">
        <title>The complete reference genome for grapevine (Vitis vinifera L.) genetics and breeding.</title>
        <authorList>
            <person name="Shi X."/>
            <person name="Cao S."/>
            <person name="Wang X."/>
            <person name="Huang S."/>
            <person name="Wang Y."/>
            <person name="Liu Z."/>
            <person name="Liu W."/>
            <person name="Leng X."/>
            <person name="Peng Y."/>
            <person name="Wang N."/>
            <person name="Wang Y."/>
            <person name="Ma Z."/>
            <person name="Xu X."/>
            <person name="Zhang F."/>
            <person name="Xue H."/>
            <person name="Zhong H."/>
            <person name="Wang Y."/>
            <person name="Zhang K."/>
            <person name="Velt A."/>
            <person name="Avia K."/>
            <person name="Holtgrawe D."/>
            <person name="Grimplet J."/>
            <person name="Matus J.T."/>
            <person name="Ware D."/>
            <person name="Wu X."/>
            <person name="Wang H."/>
            <person name="Liu C."/>
            <person name="Fang Y."/>
            <person name="Rustenholz C."/>
            <person name="Cheng Z."/>
            <person name="Xiao H."/>
            <person name="Zhou Y."/>
        </authorList>
    </citation>
    <scope>NUCLEOTIDE SEQUENCE [LARGE SCALE GENOMIC DNA]</scope>
    <source>
        <strain evidence="4">cv. Pinot noir / PN40024</strain>
        <tissue evidence="3">Leaf</tissue>
    </source>
</reference>
<name>A0ABY9BLS2_VITVI</name>
<evidence type="ECO:0000313" key="4">
    <source>
        <dbReference type="Proteomes" id="UP001227230"/>
    </source>
</evidence>
<sequence>MKCLSLSPLLSPPSLSFSSSIKTPFLVALTSTPSKTHTPKRSSKSAKTLFPTTTTSLPPKKVLVPIGYGTEEMEAVILVDVLRRAGANVVVASVEPQLEIEASSGTRLVADTSISTCSDEIFDLIALPGGMPGSARLRDSEILRKITSKHAEEKRLYGAICAAPAITLQPWGLLRRKQMTCHPAFMDKLPTFRAVKSNLQVSGELTTSRGPGTAFEFALALVDQLFGESVAKEVGELLLMRTAEDNHKKEEFNEVEWSVDHSPHVLVPVANGSEEIEVVTVVDILRRAKVDVVVASVEKSLQILASRGIKLIADKSIDNAAESIYDLIILPGGIAGAERLHKSKVLKKMLKEQGSAGRIYGAICSSPTVLHRQGLLKGKRATAHPSVASKLTNEVVEGARVVIDGKLITSRGLATAIEFALAIVSKLFSHARARSVAEGLVFEYPKS</sequence>
<dbReference type="Pfam" id="PF01965">
    <property type="entry name" value="DJ-1_PfpI"/>
    <property type="match status" value="2"/>
</dbReference>
<dbReference type="EMBL" id="CP126650">
    <property type="protein sequence ID" value="WJZ83878.1"/>
    <property type="molecule type" value="Genomic_DNA"/>
</dbReference>
<keyword evidence="4" id="KW-1185">Reference proteome</keyword>
<dbReference type="CDD" id="cd03135">
    <property type="entry name" value="GATase1_DJ-1"/>
    <property type="match status" value="2"/>
</dbReference>
<feature type="region of interest" description="Disordered" evidence="1">
    <location>
        <begin position="32"/>
        <end position="51"/>
    </location>
</feature>
<evidence type="ECO:0000313" key="3">
    <source>
        <dbReference type="EMBL" id="WJZ83878.1"/>
    </source>
</evidence>
<dbReference type="InterPro" id="IPR006287">
    <property type="entry name" value="DJ-1"/>
</dbReference>
<gene>
    <name evidence="3" type="ORF">VitviT2T_003522</name>
</gene>
<dbReference type="NCBIfam" id="TIGR01383">
    <property type="entry name" value="not_thiJ"/>
    <property type="match status" value="2"/>
</dbReference>
<protein>
    <recommendedName>
        <fullName evidence="2">DJ-1/PfpI domain-containing protein</fullName>
    </recommendedName>
</protein>
<dbReference type="SUPFAM" id="SSF52317">
    <property type="entry name" value="Class I glutamine amidotransferase-like"/>
    <property type="match status" value="2"/>
</dbReference>
<organism evidence="3 4">
    <name type="scientific">Vitis vinifera</name>
    <name type="common">Grape</name>
    <dbReference type="NCBI Taxonomy" id="29760"/>
    <lineage>
        <taxon>Eukaryota</taxon>
        <taxon>Viridiplantae</taxon>
        <taxon>Streptophyta</taxon>
        <taxon>Embryophyta</taxon>
        <taxon>Tracheophyta</taxon>
        <taxon>Spermatophyta</taxon>
        <taxon>Magnoliopsida</taxon>
        <taxon>eudicotyledons</taxon>
        <taxon>Gunneridae</taxon>
        <taxon>Pentapetalae</taxon>
        <taxon>rosids</taxon>
        <taxon>Vitales</taxon>
        <taxon>Vitaceae</taxon>
        <taxon>Viteae</taxon>
        <taxon>Vitis</taxon>
    </lineage>
</organism>
<dbReference type="PANTHER" id="PTHR48094:SF7">
    <property type="entry name" value="PROTEIN DJ-1 HOMOLOG C"/>
    <property type="match status" value="1"/>
</dbReference>
<dbReference type="InterPro" id="IPR002818">
    <property type="entry name" value="DJ-1/PfpI"/>
</dbReference>
<feature type="domain" description="DJ-1/PfpI" evidence="2">
    <location>
        <begin position="60"/>
        <end position="223"/>
    </location>
</feature>
<dbReference type="Gene3D" id="3.40.50.880">
    <property type="match status" value="2"/>
</dbReference>
<dbReference type="Proteomes" id="UP001227230">
    <property type="component" value="Chromosome 3"/>
</dbReference>
<feature type="domain" description="DJ-1/PfpI" evidence="2">
    <location>
        <begin position="265"/>
        <end position="425"/>
    </location>
</feature>